<evidence type="ECO:0000259" key="8">
    <source>
        <dbReference type="PROSITE" id="PS51192"/>
    </source>
</evidence>
<dbReference type="InterPro" id="IPR014001">
    <property type="entry name" value="Helicase_ATP-bd"/>
</dbReference>
<dbReference type="SMART" id="SM00490">
    <property type="entry name" value="HELICc"/>
    <property type="match status" value="1"/>
</dbReference>
<dbReference type="GO" id="GO:0003677">
    <property type="term" value="F:DNA binding"/>
    <property type="evidence" value="ECO:0007669"/>
    <property type="project" value="UniProtKB-KW"/>
</dbReference>
<dbReference type="NCBIfam" id="NF008165">
    <property type="entry name" value="PRK10917.1-3"/>
    <property type="match status" value="1"/>
</dbReference>
<keyword evidence="1" id="KW-0547">Nucleotide-binding</keyword>
<dbReference type="Proteomes" id="UP000176273">
    <property type="component" value="Unassembled WGS sequence"/>
</dbReference>
<dbReference type="InterPro" id="IPR012340">
    <property type="entry name" value="NA-bd_OB-fold"/>
</dbReference>
<comment type="caution">
    <text evidence="10">The sequence shown here is derived from an EMBL/GenBank/DDBJ whole genome shotgun (WGS) entry which is preliminary data.</text>
</comment>
<dbReference type="GO" id="GO:0005524">
    <property type="term" value="F:ATP binding"/>
    <property type="evidence" value="ECO:0007669"/>
    <property type="project" value="UniProtKB-KW"/>
</dbReference>
<reference evidence="10 11" key="1">
    <citation type="journal article" date="2016" name="Nat. Commun.">
        <title>Thousands of microbial genomes shed light on interconnected biogeochemical processes in an aquifer system.</title>
        <authorList>
            <person name="Anantharaman K."/>
            <person name="Brown C.T."/>
            <person name="Hug L.A."/>
            <person name="Sharon I."/>
            <person name="Castelle C.J."/>
            <person name="Probst A.J."/>
            <person name="Thomas B.C."/>
            <person name="Singh A."/>
            <person name="Wilkins M.J."/>
            <person name="Karaoz U."/>
            <person name="Brodie E.L."/>
            <person name="Williams K.H."/>
            <person name="Hubbard S.S."/>
            <person name="Banfield J.F."/>
        </authorList>
    </citation>
    <scope>NUCLEOTIDE SEQUENCE [LARGE SCALE GENOMIC DNA]</scope>
</reference>
<dbReference type="AlphaFoldDB" id="A0A1F6BLU5"/>
<feature type="domain" description="Helicase ATP-binding" evidence="8">
    <location>
        <begin position="271"/>
        <end position="444"/>
    </location>
</feature>
<keyword evidence="2" id="KW-0227">DNA damage</keyword>
<dbReference type="PROSITE" id="PS51194">
    <property type="entry name" value="HELICASE_CTER"/>
    <property type="match status" value="1"/>
</dbReference>
<dbReference type="Pfam" id="PF00271">
    <property type="entry name" value="Helicase_C"/>
    <property type="match status" value="1"/>
</dbReference>
<protein>
    <submittedName>
        <fullName evidence="10">ATP-dependent DNA helicase RecG</fullName>
    </submittedName>
</protein>
<evidence type="ECO:0000256" key="2">
    <source>
        <dbReference type="ARBA" id="ARBA00022763"/>
    </source>
</evidence>
<evidence type="ECO:0000256" key="3">
    <source>
        <dbReference type="ARBA" id="ARBA00022801"/>
    </source>
</evidence>
<dbReference type="SUPFAM" id="SSF50249">
    <property type="entry name" value="Nucleic acid-binding proteins"/>
    <property type="match status" value="1"/>
</dbReference>
<gene>
    <name evidence="10" type="ORF">A2110_01575</name>
</gene>
<dbReference type="InterPro" id="IPR047112">
    <property type="entry name" value="RecG/Mfd"/>
</dbReference>
<evidence type="ECO:0000256" key="7">
    <source>
        <dbReference type="ARBA" id="ARBA00023204"/>
    </source>
</evidence>
<organism evidence="10 11">
    <name type="scientific">Candidatus Jorgensenbacteria bacterium GWA1_54_12</name>
    <dbReference type="NCBI Taxonomy" id="1798468"/>
    <lineage>
        <taxon>Bacteria</taxon>
        <taxon>Candidatus Joergenseniibacteriota</taxon>
    </lineage>
</organism>
<name>A0A1F6BLU5_9BACT</name>
<evidence type="ECO:0000256" key="5">
    <source>
        <dbReference type="ARBA" id="ARBA00022840"/>
    </source>
</evidence>
<dbReference type="PROSITE" id="PS51192">
    <property type="entry name" value="HELICASE_ATP_BIND_1"/>
    <property type="match status" value="1"/>
</dbReference>
<dbReference type="SMART" id="SM00487">
    <property type="entry name" value="DEXDc"/>
    <property type="match status" value="1"/>
</dbReference>
<evidence type="ECO:0000256" key="1">
    <source>
        <dbReference type="ARBA" id="ARBA00022741"/>
    </source>
</evidence>
<proteinExistence type="predicted"/>
<keyword evidence="6" id="KW-0238">DNA-binding</keyword>
<dbReference type="InterPro" id="IPR001650">
    <property type="entry name" value="Helicase_C-like"/>
</dbReference>
<evidence type="ECO:0000256" key="4">
    <source>
        <dbReference type="ARBA" id="ARBA00022806"/>
    </source>
</evidence>
<dbReference type="Pfam" id="PF17191">
    <property type="entry name" value="RecG_wedge"/>
    <property type="match status" value="1"/>
</dbReference>
<evidence type="ECO:0000256" key="6">
    <source>
        <dbReference type="ARBA" id="ARBA00023125"/>
    </source>
</evidence>
<accession>A0A1F6BLU5</accession>
<dbReference type="PANTHER" id="PTHR47964">
    <property type="entry name" value="ATP-DEPENDENT DNA HELICASE HOMOLOG RECG, CHLOROPLASTIC"/>
    <property type="match status" value="1"/>
</dbReference>
<dbReference type="InterPro" id="IPR011545">
    <property type="entry name" value="DEAD/DEAH_box_helicase_dom"/>
</dbReference>
<dbReference type="GO" id="GO:0003678">
    <property type="term" value="F:DNA helicase activity"/>
    <property type="evidence" value="ECO:0007669"/>
    <property type="project" value="TreeGrafter"/>
</dbReference>
<evidence type="ECO:0000313" key="11">
    <source>
        <dbReference type="Proteomes" id="UP000176273"/>
    </source>
</evidence>
<dbReference type="GO" id="GO:0006281">
    <property type="term" value="P:DNA repair"/>
    <property type="evidence" value="ECO:0007669"/>
    <property type="project" value="UniProtKB-KW"/>
</dbReference>
<dbReference type="SUPFAM" id="SSF52540">
    <property type="entry name" value="P-loop containing nucleoside triphosphate hydrolases"/>
    <property type="match status" value="2"/>
</dbReference>
<feature type="domain" description="Helicase C-terminal" evidence="9">
    <location>
        <begin position="463"/>
        <end position="624"/>
    </location>
</feature>
<dbReference type="EMBL" id="MFKH01000004">
    <property type="protein sequence ID" value="OGG37732.1"/>
    <property type="molecule type" value="Genomic_DNA"/>
</dbReference>
<dbReference type="Gene3D" id="3.40.50.300">
    <property type="entry name" value="P-loop containing nucleotide triphosphate hydrolases"/>
    <property type="match status" value="2"/>
</dbReference>
<keyword evidence="3" id="KW-0378">Hydrolase</keyword>
<keyword evidence="5" id="KW-0067">ATP-binding</keyword>
<dbReference type="InterPro" id="IPR027417">
    <property type="entry name" value="P-loop_NTPase"/>
</dbReference>
<keyword evidence="4 10" id="KW-0347">Helicase</keyword>
<dbReference type="Gene3D" id="2.40.50.140">
    <property type="entry name" value="Nucleic acid-binding proteins"/>
    <property type="match status" value="1"/>
</dbReference>
<evidence type="ECO:0000259" key="9">
    <source>
        <dbReference type="PROSITE" id="PS51194"/>
    </source>
</evidence>
<dbReference type="NCBIfam" id="NF008168">
    <property type="entry name" value="PRK10917.2-2"/>
    <property type="match status" value="1"/>
</dbReference>
<evidence type="ECO:0000313" key="10">
    <source>
        <dbReference type="EMBL" id="OGG37732.1"/>
    </source>
</evidence>
<dbReference type="GO" id="GO:0016787">
    <property type="term" value="F:hydrolase activity"/>
    <property type="evidence" value="ECO:0007669"/>
    <property type="project" value="UniProtKB-KW"/>
</dbReference>
<dbReference type="InterPro" id="IPR033454">
    <property type="entry name" value="RecG_wedge"/>
</dbReference>
<dbReference type="Pfam" id="PF00270">
    <property type="entry name" value="DEAD"/>
    <property type="match status" value="1"/>
</dbReference>
<dbReference type="STRING" id="1798468.A2110_01575"/>
<dbReference type="CDD" id="cd04488">
    <property type="entry name" value="RecG_wedge_OBF"/>
    <property type="match status" value="1"/>
</dbReference>
<keyword evidence="7" id="KW-0234">DNA repair</keyword>
<dbReference type="PANTHER" id="PTHR47964:SF1">
    <property type="entry name" value="ATP-DEPENDENT DNA HELICASE HOMOLOG RECG, CHLOROPLASTIC"/>
    <property type="match status" value="1"/>
</dbReference>
<sequence>MELLTLLSDLPRAKRFLPKLKKLGLTTVGDLVYHFPYRYEDFSRVVPIASLKLGEPGTVRGTIASIKTTRIFRRRLTITEARVEDASGSVRVVWFNQPYLSNVLTEGKEVNLAGELEEKKGKPVIMNPIHEFAGGNATHTARIIPIYPETKGFTSRGIRYLVTPILKTLPLLTDPVPSAVRDEAALPELNTALRDIHFPANITDAERARARFIFEDFLAFQLYNLIRRKKFAERAATSIRADASYLNELIAGLPFGLTQSQEHVLSDVCGDIAQRHPMRRLLEGDVGSGKTVIASLAALLAARADAQSAVMAPTEILATQHFETHMRLFPKSEEGVALLTGSRARLFYGEGLMSDTKRPDIVKRIAEGKIRIVIGTHALIQKYVSFKNLALVVVDEQHRFGVEQRAALMKNSVCLIPHFLSMTATPIPRSLALTMWSDLDISYLTELPKGRKRIKTYVVPPGKRTGAYNFIRERIREGRQAFVICPRIAASENGDEVKTVTEEHTKLSRDIFPNLEVGLLHGRLRSKEKEEVMRRFAEGKTHILVATSVVEVGVDVPNAAVMMIEGADRFGLAQLYQLRGRVGRGIHESYCLLFTDSPSDTVRERLALVAKAKNGLELAEKDLALRGPGEFFGTTQTGMPDLAMKALEHPDVAREAKRHAAKLIAQDPTLTSYPALKQKIRDLIARIHKE</sequence>